<accession>A0A9P5X679</accession>
<sequence>MMRVLGAVRARTIQQGIKLSAVIDLDVGIADYDAVAGRESLSSLEMKVRRLEG</sequence>
<organism evidence="1 2">
    <name type="scientific">Macrolepiota fuliginosa MF-IS2</name>
    <dbReference type="NCBI Taxonomy" id="1400762"/>
    <lineage>
        <taxon>Eukaryota</taxon>
        <taxon>Fungi</taxon>
        <taxon>Dikarya</taxon>
        <taxon>Basidiomycota</taxon>
        <taxon>Agaricomycotina</taxon>
        <taxon>Agaricomycetes</taxon>
        <taxon>Agaricomycetidae</taxon>
        <taxon>Agaricales</taxon>
        <taxon>Agaricineae</taxon>
        <taxon>Agaricaceae</taxon>
        <taxon>Macrolepiota</taxon>
    </lineage>
</organism>
<evidence type="ECO:0000313" key="1">
    <source>
        <dbReference type="EMBL" id="KAF9443930.1"/>
    </source>
</evidence>
<protein>
    <submittedName>
        <fullName evidence="1">Uncharacterized protein</fullName>
    </submittedName>
</protein>
<gene>
    <name evidence="1" type="ORF">P691DRAFT_808133</name>
</gene>
<comment type="caution">
    <text evidence="1">The sequence shown here is derived from an EMBL/GenBank/DDBJ whole genome shotgun (WGS) entry which is preliminary data.</text>
</comment>
<proteinExistence type="predicted"/>
<keyword evidence="2" id="KW-1185">Reference proteome</keyword>
<reference evidence="1" key="1">
    <citation type="submission" date="2020-11" db="EMBL/GenBank/DDBJ databases">
        <authorList>
            <consortium name="DOE Joint Genome Institute"/>
            <person name="Ahrendt S."/>
            <person name="Riley R."/>
            <person name="Andreopoulos W."/>
            <person name="Labutti K."/>
            <person name="Pangilinan J."/>
            <person name="Ruiz-Duenas F.J."/>
            <person name="Barrasa J.M."/>
            <person name="Sanchez-Garcia M."/>
            <person name="Camarero S."/>
            <person name="Miyauchi S."/>
            <person name="Serrano A."/>
            <person name="Linde D."/>
            <person name="Babiker R."/>
            <person name="Drula E."/>
            <person name="Ayuso-Fernandez I."/>
            <person name="Pacheco R."/>
            <person name="Padilla G."/>
            <person name="Ferreira P."/>
            <person name="Barriuso J."/>
            <person name="Kellner H."/>
            <person name="Castanera R."/>
            <person name="Alfaro M."/>
            <person name="Ramirez L."/>
            <person name="Pisabarro A.G."/>
            <person name="Kuo A."/>
            <person name="Tritt A."/>
            <person name="Lipzen A."/>
            <person name="He G."/>
            <person name="Yan M."/>
            <person name="Ng V."/>
            <person name="Cullen D."/>
            <person name="Martin F."/>
            <person name="Rosso M.-N."/>
            <person name="Henrissat B."/>
            <person name="Hibbett D."/>
            <person name="Martinez A.T."/>
            <person name="Grigoriev I.V."/>
        </authorList>
    </citation>
    <scope>NUCLEOTIDE SEQUENCE</scope>
    <source>
        <strain evidence="1">MF-IS2</strain>
    </source>
</reference>
<name>A0A9P5X679_9AGAR</name>
<dbReference type="Proteomes" id="UP000807342">
    <property type="component" value="Unassembled WGS sequence"/>
</dbReference>
<dbReference type="AlphaFoldDB" id="A0A9P5X679"/>
<dbReference type="EMBL" id="MU151421">
    <property type="protein sequence ID" value="KAF9443930.1"/>
    <property type="molecule type" value="Genomic_DNA"/>
</dbReference>
<evidence type="ECO:0000313" key="2">
    <source>
        <dbReference type="Proteomes" id="UP000807342"/>
    </source>
</evidence>